<feature type="compositionally biased region" description="Acidic residues" evidence="1">
    <location>
        <begin position="43"/>
        <end position="53"/>
    </location>
</feature>
<accession>A0ABR2VHS7</accession>
<organism evidence="2 3">
    <name type="scientific">Seiridium unicorne</name>
    <dbReference type="NCBI Taxonomy" id="138068"/>
    <lineage>
        <taxon>Eukaryota</taxon>
        <taxon>Fungi</taxon>
        <taxon>Dikarya</taxon>
        <taxon>Ascomycota</taxon>
        <taxon>Pezizomycotina</taxon>
        <taxon>Sordariomycetes</taxon>
        <taxon>Xylariomycetidae</taxon>
        <taxon>Amphisphaeriales</taxon>
        <taxon>Sporocadaceae</taxon>
        <taxon>Seiridium</taxon>
    </lineage>
</organism>
<gene>
    <name evidence="2" type="ORF">SUNI508_12668</name>
</gene>
<protein>
    <submittedName>
        <fullName evidence="2">Uncharacterized protein</fullName>
    </submittedName>
</protein>
<evidence type="ECO:0000313" key="3">
    <source>
        <dbReference type="Proteomes" id="UP001408356"/>
    </source>
</evidence>
<evidence type="ECO:0000313" key="2">
    <source>
        <dbReference type="EMBL" id="KAK9426044.1"/>
    </source>
</evidence>
<reference evidence="2 3" key="1">
    <citation type="journal article" date="2024" name="J. Plant Pathol.">
        <title>Sequence and assembly of the genome of Seiridium unicorne, isolate CBS 538.82, causal agent of cypress canker disease.</title>
        <authorList>
            <person name="Scali E."/>
            <person name="Rocca G.D."/>
            <person name="Danti R."/>
            <person name="Garbelotto M."/>
            <person name="Barberini S."/>
            <person name="Baroncelli R."/>
            <person name="Emiliani G."/>
        </authorList>
    </citation>
    <scope>NUCLEOTIDE SEQUENCE [LARGE SCALE GENOMIC DNA]</scope>
    <source>
        <strain evidence="2 3">BM-138-508</strain>
    </source>
</reference>
<feature type="region of interest" description="Disordered" evidence="1">
    <location>
        <begin position="1"/>
        <end position="24"/>
    </location>
</feature>
<feature type="region of interest" description="Disordered" evidence="1">
    <location>
        <begin position="34"/>
        <end position="53"/>
    </location>
</feature>
<dbReference type="EMBL" id="JARVKF010000007">
    <property type="protein sequence ID" value="KAK9426044.1"/>
    <property type="molecule type" value="Genomic_DNA"/>
</dbReference>
<evidence type="ECO:0000256" key="1">
    <source>
        <dbReference type="SAM" id="MobiDB-lite"/>
    </source>
</evidence>
<feature type="compositionally biased region" description="Basic and acidic residues" evidence="1">
    <location>
        <begin position="1"/>
        <end position="13"/>
    </location>
</feature>
<name>A0ABR2VHS7_9PEZI</name>
<dbReference type="Proteomes" id="UP001408356">
    <property type="component" value="Unassembled WGS sequence"/>
</dbReference>
<proteinExistence type="predicted"/>
<comment type="caution">
    <text evidence="2">The sequence shown here is derived from an EMBL/GenBank/DDBJ whole genome shotgun (WGS) entry which is preliminary data.</text>
</comment>
<keyword evidence="3" id="KW-1185">Reference proteome</keyword>
<sequence>MDLQREAQAEGHENPSTFKATAGIPSKCLTLGREGRARHSVDDPDVQESGDDDEWMPQYYTNLTYPRNPVHRYSIYCKCVPVGPANTDAEHTYHPVLTHARPQSPFCWVVTLAIVAPAA</sequence>